<evidence type="ECO:0000256" key="1">
    <source>
        <dbReference type="SAM" id="SignalP"/>
    </source>
</evidence>
<evidence type="ECO:0000313" key="3">
    <source>
        <dbReference type="Proteomes" id="UP000278334"/>
    </source>
</evidence>
<dbReference type="Proteomes" id="UP000278334">
    <property type="component" value="Chromosome"/>
</dbReference>
<dbReference type="KEGG" id="bthg:MS2017_1691"/>
<dbReference type="AlphaFoldDB" id="A0A3G3INJ3"/>
<accession>A0A3G3INJ3</accession>
<name>A0A3G3INJ3_9GAMM</name>
<evidence type="ECO:0000313" key="2">
    <source>
        <dbReference type="EMBL" id="AYQ57370.1"/>
    </source>
</evidence>
<organism evidence="2 3">
    <name type="scientific">Bathymodiolus thermophilus thioautotrophic gill symbiont</name>
    <dbReference type="NCBI Taxonomy" id="2360"/>
    <lineage>
        <taxon>Bacteria</taxon>
        <taxon>Pseudomonadati</taxon>
        <taxon>Pseudomonadota</taxon>
        <taxon>Gammaproteobacteria</taxon>
        <taxon>sulfur-oxidizing symbionts</taxon>
    </lineage>
</organism>
<reference evidence="2 3" key="1">
    <citation type="submission" date="2017-11" db="EMBL/GenBank/DDBJ databases">
        <title>Genome sequence of the bacterial symbiont EPR9N from a vent mussel Bathymodiolus thermophilus.</title>
        <authorList>
            <person name="Won Y.-J."/>
        </authorList>
    </citation>
    <scope>NUCLEOTIDE SEQUENCE [LARGE SCALE GENOMIC DNA]</scope>
    <source>
        <strain evidence="2 3">EPR9N</strain>
    </source>
</reference>
<dbReference type="Pfam" id="PF22673">
    <property type="entry name" value="MCP-like_PDC_1"/>
    <property type="match status" value="1"/>
</dbReference>
<sequence length="200" mass="22689" precursor="true">MKNTIKKLLLTLVLISPAYATINHTIPEILAQTDKMAKVAQAILENPEVSDTDIKSLVYRFVLFDEKIYGSALAFNPDVLSKYPRLSAEKHNGHLLYSPYMYRKTPSSLSFINIGHIRPNQGYDYTTKQWYAKPAKTSQPGWSDVYIDTGAGNVKMLTYSVPVENLAVFTFDLTGSQENKEKIQALKHKFKIKRKGSLKR</sequence>
<proteinExistence type="predicted"/>
<feature type="signal peptide" evidence="1">
    <location>
        <begin position="1"/>
        <end position="20"/>
    </location>
</feature>
<dbReference type="EMBL" id="CP024634">
    <property type="protein sequence ID" value="AYQ57370.1"/>
    <property type="molecule type" value="Genomic_DNA"/>
</dbReference>
<dbReference type="RefSeq" id="WP_122951910.1">
    <property type="nucleotide sequence ID" value="NZ_CP024634.1"/>
</dbReference>
<keyword evidence="1" id="KW-0732">Signal</keyword>
<dbReference type="CDD" id="cd12913">
    <property type="entry name" value="PDC1_MCP_like"/>
    <property type="match status" value="1"/>
</dbReference>
<feature type="chain" id="PRO_5017928381" evidence="1">
    <location>
        <begin position="21"/>
        <end position="200"/>
    </location>
</feature>
<dbReference type="Gene3D" id="3.30.450.20">
    <property type="entry name" value="PAS domain"/>
    <property type="match status" value="1"/>
</dbReference>
<protein>
    <submittedName>
        <fullName evidence="2">Uncharacterized protein</fullName>
    </submittedName>
</protein>
<gene>
    <name evidence="2" type="ORF">MS2017_1691</name>
</gene>